<comment type="caution">
    <text evidence="5">The sequence shown here is derived from an EMBL/GenBank/DDBJ whole genome shotgun (WGS) entry which is preliminary data.</text>
</comment>
<evidence type="ECO:0000256" key="4">
    <source>
        <dbReference type="SAM" id="MobiDB-lite"/>
    </source>
</evidence>
<feature type="compositionally biased region" description="Basic and acidic residues" evidence="4">
    <location>
        <begin position="115"/>
        <end position="125"/>
    </location>
</feature>
<dbReference type="Pfam" id="PF01084">
    <property type="entry name" value="Ribosomal_S18"/>
    <property type="match status" value="1"/>
</dbReference>
<evidence type="ECO:0000256" key="2">
    <source>
        <dbReference type="ARBA" id="ARBA00023274"/>
    </source>
</evidence>
<dbReference type="InterPro" id="IPR036870">
    <property type="entry name" value="Ribosomal_bS18_sf"/>
</dbReference>
<evidence type="ECO:0000313" key="5">
    <source>
        <dbReference type="EMBL" id="KAJ3488717.1"/>
    </source>
</evidence>
<dbReference type="InterPro" id="IPR001648">
    <property type="entry name" value="Ribosomal_bS18"/>
</dbReference>
<dbReference type="SUPFAM" id="SSF46911">
    <property type="entry name" value="Ribosomal protein S18"/>
    <property type="match status" value="1"/>
</dbReference>
<accession>A0AAD5YGE2</accession>
<dbReference type="PRINTS" id="PR00974">
    <property type="entry name" value="RIBOSOMALS18"/>
</dbReference>
<dbReference type="Gene3D" id="4.10.640.10">
    <property type="entry name" value="Ribosomal protein S18"/>
    <property type="match status" value="1"/>
</dbReference>
<organism evidence="5 6">
    <name type="scientific">Meripilus lineatus</name>
    <dbReference type="NCBI Taxonomy" id="2056292"/>
    <lineage>
        <taxon>Eukaryota</taxon>
        <taxon>Fungi</taxon>
        <taxon>Dikarya</taxon>
        <taxon>Basidiomycota</taxon>
        <taxon>Agaricomycotina</taxon>
        <taxon>Agaricomycetes</taxon>
        <taxon>Polyporales</taxon>
        <taxon>Meripilaceae</taxon>
        <taxon>Meripilus</taxon>
    </lineage>
</organism>
<evidence type="ECO:0000256" key="3">
    <source>
        <dbReference type="ARBA" id="ARBA00035264"/>
    </source>
</evidence>
<keyword evidence="1" id="KW-0689">Ribosomal protein</keyword>
<evidence type="ECO:0000256" key="1">
    <source>
        <dbReference type="ARBA" id="ARBA00022980"/>
    </source>
</evidence>
<dbReference type="Proteomes" id="UP001212997">
    <property type="component" value="Unassembled WGS sequence"/>
</dbReference>
<proteinExistence type="predicted"/>
<dbReference type="GO" id="GO:1990904">
    <property type="term" value="C:ribonucleoprotein complex"/>
    <property type="evidence" value="ECO:0007669"/>
    <property type="project" value="UniProtKB-KW"/>
</dbReference>
<gene>
    <name evidence="5" type="ORF">NLI96_g2669</name>
</gene>
<dbReference type="GO" id="GO:0006412">
    <property type="term" value="P:translation"/>
    <property type="evidence" value="ECO:0007669"/>
    <property type="project" value="InterPro"/>
</dbReference>
<keyword evidence="6" id="KW-1185">Reference proteome</keyword>
<dbReference type="GO" id="GO:0005840">
    <property type="term" value="C:ribosome"/>
    <property type="evidence" value="ECO:0007669"/>
    <property type="project" value="UniProtKB-KW"/>
</dbReference>
<feature type="region of interest" description="Disordered" evidence="4">
    <location>
        <begin position="103"/>
        <end position="125"/>
    </location>
</feature>
<protein>
    <recommendedName>
        <fullName evidence="3">Small ribosomal subunit protein bS18m</fullName>
    </recommendedName>
</protein>
<reference evidence="5" key="1">
    <citation type="submission" date="2022-07" db="EMBL/GenBank/DDBJ databases">
        <title>Genome Sequence of Physisporinus lineatus.</title>
        <authorList>
            <person name="Buettner E."/>
        </authorList>
    </citation>
    <scope>NUCLEOTIDE SEQUENCE</scope>
    <source>
        <strain evidence="5">VT162</strain>
    </source>
</reference>
<dbReference type="GO" id="GO:0003735">
    <property type="term" value="F:structural constituent of ribosome"/>
    <property type="evidence" value="ECO:0007669"/>
    <property type="project" value="InterPro"/>
</dbReference>
<keyword evidence="2" id="KW-0687">Ribonucleoprotein</keyword>
<sequence>MSKNSPVIEIYRVITQFRGLATQTPITHATTYPANYDSIILPKTKTLSGSTLGSIRNLSNSNLQQTALVAVYSLAASTPRLFSSSKSRNEGQFAEVGAMLAEAEPPKDSQAPEAAKPKEFARDDSRDLSNVPLLQGLRIARPRDFARPVQGSGYRKRPLLGPPAAESRRQDVFYQLGLDPLHECQNSQLMSWYVSGMGKIKSRAETGLTWKNQRRLGKAIRRAKMMGIIPVLSRRTLGLSSAKRDQW</sequence>
<evidence type="ECO:0000313" key="6">
    <source>
        <dbReference type="Proteomes" id="UP001212997"/>
    </source>
</evidence>
<dbReference type="AlphaFoldDB" id="A0AAD5YGE2"/>
<dbReference type="EMBL" id="JANAWD010000061">
    <property type="protein sequence ID" value="KAJ3488717.1"/>
    <property type="molecule type" value="Genomic_DNA"/>
</dbReference>
<name>A0AAD5YGE2_9APHY</name>